<accession>A0A9W9Z2Q6</accession>
<dbReference type="AlphaFoldDB" id="A0A9W9Z2Q6"/>
<gene>
    <name evidence="2" type="primary">CSE1L_1</name>
    <name evidence="2" type="ORF">OS493_009192</name>
</gene>
<sequence length="172" mass="19151">MTMKDSYLMGSMVEHFEPLFGNFVEKFLIPDVQKVSGTTEQKICAVGITKLLGDCPKFLETYSKFWVPLLQALIGLFELPEDDTIPDDEHFIEIEDTPGYQTAYSQLAYAGKKERDPFSDTIPDAKIFLAQSLQKLSAAHPGEINTKIKSELHADALGFLQKYLQGAGITLG</sequence>
<feature type="domain" description="Exportin-2 C-terminal" evidence="1">
    <location>
        <begin position="18"/>
        <end position="163"/>
    </location>
</feature>
<dbReference type="GO" id="GO:0031267">
    <property type="term" value="F:small GTPase binding"/>
    <property type="evidence" value="ECO:0007669"/>
    <property type="project" value="InterPro"/>
</dbReference>
<comment type="caution">
    <text evidence="2">The sequence shown here is derived from an EMBL/GenBank/DDBJ whole genome shotgun (WGS) entry which is preliminary data.</text>
</comment>
<evidence type="ECO:0000259" key="1">
    <source>
        <dbReference type="Pfam" id="PF03378"/>
    </source>
</evidence>
<evidence type="ECO:0000313" key="3">
    <source>
        <dbReference type="Proteomes" id="UP001163046"/>
    </source>
</evidence>
<dbReference type="Pfam" id="PF03378">
    <property type="entry name" value="CAS_CSE1"/>
    <property type="match status" value="1"/>
</dbReference>
<dbReference type="OrthoDB" id="3268246at2759"/>
<name>A0A9W9Z2Q6_9CNID</name>
<reference evidence="2" key="1">
    <citation type="submission" date="2023-01" db="EMBL/GenBank/DDBJ databases">
        <title>Genome assembly of the deep-sea coral Lophelia pertusa.</title>
        <authorList>
            <person name="Herrera S."/>
            <person name="Cordes E."/>
        </authorList>
    </citation>
    <scope>NUCLEOTIDE SEQUENCE</scope>
    <source>
        <strain evidence="2">USNM1676648</strain>
        <tissue evidence="2">Polyp</tissue>
    </source>
</reference>
<dbReference type="Gene3D" id="1.25.10.10">
    <property type="entry name" value="Leucine-rich Repeat Variant"/>
    <property type="match status" value="1"/>
</dbReference>
<dbReference type="SUPFAM" id="SSF48371">
    <property type="entry name" value="ARM repeat"/>
    <property type="match status" value="1"/>
</dbReference>
<dbReference type="InterPro" id="IPR011989">
    <property type="entry name" value="ARM-like"/>
</dbReference>
<dbReference type="InterPro" id="IPR016024">
    <property type="entry name" value="ARM-type_fold"/>
</dbReference>
<protein>
    <submittedName>
        <fullName evidence="2">Exportin-2</fullName>
    </submittedName>
</protein>
<proteinExistence type="predicted"/>
<dbReference type="InterPro" id="IPR005043">
    <property type="entry name" value="XPO2_C"/>
</dbReference>
<organism evidence="2 3">
    <name type="scientific">Desmophyllum pertusum</name>
    <dbReference type="NCBI Taxonomy" id="174260"/>
    <lineage>
        <taxon>Eukaryota</taxon>
        <taxon>Metazoa</taxon>
        <taxon>Cnidaria</taxon>
        <taxon>Anthozoa</taxon>
        <taxon>Hexacorallia</taxon>
        <taxon>Scleractinia</taxon>
        <taxon>Caryophylliina</taxon>
        <taxon>Caryophylliidae</taxon>
        <taxon>Desmophyllum</taxon>
    </lineage>
</organism>
<evidence type="ECO:0000313" key="2">
    <source>
        <dbReference type="EMBL" id="KAJ7373870.1"/>
    </source>
</evidence>
<dbReference type="Proteomes" id="UP001163046">
    <property type="component" value="Unassembled WGS sequence"/>
</dbReference>
<keyword evidence="3" id="KW-1185">Reference proteome</keyword>
<dbReference type="EMBL" id="MU826829">
    <property type="protein sequence ID" value="KAJ7373870.1"/>
    <property type="molecule type" value="Genomic_DNA"/>
</dbReference>